<accession>A0A0V1IVU7</accession>
<organism evidence="1 3">
    <name type="scientific">Trichinella pseudospiralis</name>
    <name type="common">Parasitic roundworm</name>
    <dbReference type="NCBI Taxonomy" id="6337"/>
    <lineage>
        <taxon>Eukaryota</taxon>
        <taxon>Metazoa</taxon>
        <taxon>Ecdysozoa</taxon>
        <taxon>Nematoda</taxon>
        <taxon>Enoplea</taxon>
        <taxon>Dorylaimia</taxon>
        <taxon>Trichinellida</taxon>
        <taxon>Trichinellidae</taxon>
        <taxon>Trichinella</taxon>
    </lineage>
</organism>
<evidence type="ECO:0000313" key="1">
    <source>
        <dbReference type="EMBL" id="KRZ26867.1"/>
    </source>
</evidence>
<protein>
    <submittedName>
        <fullName evidence="1">Uncharacterized protein</fullName>
    </submittedName>
</protein>
<evidence type="ECO:0000313" key="2">
    <source>
        <dbReference type="EMBL" id="KRZ40287.1"/>
    </source>
</evidence>
<dbReference type="AlphaFoldDB" id="A0A0V1IVU7"/>
<dbReference type="EMBL" id="JYDS01000079">
    <property type="protein sequence ID" value="KRZ26867.1"/>
    <property type="molecule type" value="Genomic_DNA"/>
</dbReference>
<reference evidence="3 4" key="1">
    <citation type="submission" date="2015-01" db="EMBL/GenBank/DDBJ databases">
        <title>Evolution of Trichinella species and genotypes.</title>
        <authorList>
            <person name="Korhonen P.K."/>
            <person name="Edoardo P."/>
            <person name="Giuseppe L.R."/>
            <person name="Gasser R.B."/>
        </authorList>
    </citation>
    <scope>NUCLEOTIDE SEQUENCE [LARGE SCALE GENOMIC DNA]</scope>
    <source>
        <strain evidence="2">ISS176</strain>
        <strain evidence="1">ISS588</strain>
    </source>
</reference>
<sequence length="90" mass="10691">MGTKNLPFPPFKHSNQTKVINLKDRERERERKRERNAEIKCKLHNVKTFVSKNRHPTLRASSTFSSPHVMSLEHVENRFRFTCNCSKQQP</sequence>
<comment type="caution">
    <text evidence="1">The sequence shown here is derived from an EMBL/GenBank/DDBJ whole genome shotgun (WGS) entry which is preliminary data.</text>
</comment>
<evidence type="ECO:0000313" key="3">
    <source>
        <dbReference type="Proteomes" id="UP000054805"/>
    </source>
</evidence>
<dbReference type="Proteomes" id="UP000054826">
    <property type="component" value="Unassembled WGS sequence"/>
</dbReference>
<dbReference type="Proteomes" id="UP000054805">
    <property type="component" value="Unassembled WGS sequence"/>
</dbReference>
<proteinExistence type="predicted"/>
<keyword evidence="3" id="KW-1185">Reference proteome</keyword>
<dbReference type="EMBL" id="JYDV01000028">
    <property type="protein sequence ID" value="KRZ40287.1"/>
    <property type="molecule type" value="Genomic_DNA"/>
</dbReference>
<gene>
    <name evidence="1" type="ORF">T4B_11545</name>
    <name evidence="2" type="ORF">T4C_5964</name>
</gene>
<name>A0A0V1IVU7_TRIPS</name>
<evidence type="ECO:0000313" key="4">
    <source>
        <dbReference type="Proteomes" id="UP000054826"/>
    </source>
</evidence>